<keyword evidence="4 7" id="KW-0812">Transmembrane</keyword>
<keyword evidence="3" id="KW-1003">Cell membrane</keyword>
<dbReference type="Pfam" id="PF00528">
    <property type="entry name" value="BPD_transp_1"/>
    <property type="match status" value="1"/>
</dbReference>
<dbReference type="Proteomes" id="UP000560081">
    <property type="component" value="Unassembled WGS sequence"/>
</dbReference>
<dbReference type="AlphaFoldDB" id="A0A4Y8X1M9"/>
<accession>A0A4Y8X1M9</accession>
<dbReference type="PANTHER" id="PTHR43163">
    <property type="entry name" value="DIPEPTIDE TRANSPORT SYSTEM PERMEASE PROTEIN DPPB-RELATED"/>
    <property type="match status" value="1"/>
</dbReference>
<dbReference type="RefSeq" id="WP_135029680.1">
    <property type="nucleotide sequence ID" value="NZ_BMLA01000005.1"/>
</dbReference>
<dbReference type="SUPFAM" id="SSF161098">
    <property type="entry name" value="MetI-like"/>
    <property type="match status" value="1"/>
</dbReference>
<evidence type="ECO:0000256" key="7">
    <source>
        <dbReference type="RuleBase" id="RU363032"/>
    </source>
</evidence>
<keyword evidence="6 7" id="KW-0472">Membrane</keyword>
<dbReference type="GO" id="GO:0005886">
    <property type="term" value="C:plasma membrane"/>
    <property type="evidence" value="ECO:0007669"/>
    <property type="project" value="UniProtKB-SubCell"/>
</dbReference>
<feature type="transmembrane region" description="Helical" evidence="7">
    <location>
        <begin position="257"/>
        <end position="279"/>
    </location>
</feature>
<feature type="transmembrane region" description="Helical" evidence="7">
    <location>
        <begin position="133"/>
        <end position="153"/>
    </location>
</feature>
<dbReference type="PANTHER" id="PTHR43163:SF2">
    <property type="entry name" value="ABC TRANSPORTER PERMEASE PROTEIN"/>
    <property type="match status" value="1"/>
</dbReference>
<feature type="transmembrane region" description="Helical" evidence="7">
    <location>
        <begin position="106"/>
        <end position="126"/>
    </location>
</feature>
<comment type="subcellular location">
    <subcellularLocation>
        <location evidence="1 7">Cell membrane</location>
        <topology evidence="1 7">Multi-pass membrane protein</topology>
    </subcellularLocation>
</comment>
<evidence type="ECO:0000313" key="8">
    <source>
        <dbReference type="EMBL" id="MBB4882312.1"/>
    </source>
</evidence>
<dbReference type="EMBL" id="JACHMC010000001">
    <property type="protein sequence ID" value="MBB4882312.1"/>
    <property type="molecule type" value="Genomic_DNA"/>
</dbReference>
<evidence type="ECO:0000256" key="5">
    <source>
        <dbReference type="ARBA" id="ARBA00022989"/>
    </source>
</evidence>
<evidence type="ECO:0000256" key="2">
    <source>
        <dbReference type="ARBA" id="ARBA00022448"/>
    </source>
</evidence>
<dbReference type="PROSITE" id="PS50928">
    <property type="entry name" value="ABC_TM1"/>
    <property type="match status" value="1"/>
</dbReference>
<comment type="similarity">
    <text evidence="7">Belongs to the binding-protein-dependent transport system permease family.</text>
</comment>
<gene>
    <name evidence="8" type="ORF">BJ976_000663</name>
</gene>
<evidence type="ECO:0000313" key="9">
    <source>
        <dbReference type="Proteomes" id="UP000560081"/>
    </source>
</evidence>
<feature type="transmembrane region" description="Helical" evidence="7">
    <location>
        <begin position="475"/>
        <end position="500"/>
    </location>
</feature>
<dbReference type="InterPro" id="IPR045621">
    <property type="entry name" value="BPD_transp_1_N"/>
</dbReference>
<evidence type="ECO:0000256" key="4">
    <source>
        <dbReference type="ARBA" id="ARBA00022692"/>
    </source>
</evidence>
<keyword evidence="5 7" id="KW-1133">Transmembrane helix</keyword>
<comment type="caution">
    <text evidence="8">The sequence shown here is derived from an EMBL/GenBank/DDBJ whole genome shotgun (WGS) entry which is preliminary data.</text>
</comment>
<evidence type="ECO:0000256" key="6">
    <source>
        <dbReference type="ARBA" id="ARBA00023136"/>
    </source>
</evidence>
<feature type="transmembrane region" description="Helical" evidence="7">
    <location>
        <begin position="173"/>
        <end position="189"/>
    </location>
</feature>
<dbReference type="Gene3D" id="1.10.3720.10">
    <property type="entry name" value="MetI-like"/>
    <property type="match status" value="1"/>
</dbReference>
<organism evidence="8 9">
    <name type="scientific">Micrococcus flavus</name>
    <dbReference type="NCBI Taxonomy" id="384602"/>
    <lineage>
        <taxon>Bacteria</taxon>
        <taxon>Bacillati</taxon>
        <taxon>Actinomycetota</taxon>
        <taxon>Actinomycetes</taxon>
        <taxon>Micrococcales</taxon>
        <taxon>Micrococcaceae</taxon>
        <taxon>Micrococcus</taxon>
    </lineage>
</organism>
<feature type="transmembrane region" description="Helical" evidence="7">
    <location>
        <begin position="285"/>
        <end position="306"/>
    </location>
</feature>
<name>A0A4Y8X1M9_9MICC</name>
<sequence>MLKFILRRLGSSLLVLFGASILLFFLVVNSGDPLSDLRESQANNRDQLIATRIANMGLDQPWYVRYLDWLKGLGGYLVGQGTLGMNRSGQQVADLLSNAASSTLRLVVLATVLAIIIGVAVGIITAIRQYSGLDYAVTFLIFLFFSLPVFWAAVLLKEYMAIGYNNWIAEPTLNWGLIIGLAVILGLALQAAMGGPLARRAFTFLATAGVIVLGAYLMFALDMWRNPRMGPIVQLVIGLAVAVGATALVTGLRNRSVLKAGLVTVALGMVGYYATYGILYANPNGWIIAGLAVITVLVGVLVGRLLGGFSQGSAVTVSVVTALVMGTAIIAEHMMNYWPALLRVKSRPISTIGSETPNLKADFWVLFLDKGTQLLLPTILLTIISVATYSRYTRSSMLEVSRQDYMRTARAKGLGERQVILKHAFRNSLIPITTIMAFDFAGLIGGAVITERVFGWKGMGELFATGLNQVDPAPVMAFFLVTGTAAVLMNLVADILYAVLDPRIRV</sequence>
<feature type="transmembrane region" description="Helical" evidence="7">
    <location>
        <begin position="374"/>
        <end position="392"/>
    </location>
</feature>
<dbReference type="OrthoDB" id="147639at2"/>
<dbReference type="InterPro" id="IPR000515">
    <property type="entry name" value="MetI-like"/>
</dbReference>
<dbReference type="InterPro" id="IPR035906">
    <property type="entry name" value="MetI-like_sf"/>
</dbReference>
<dbReference type="GO" id="GO:0055085">
    <property type="term" value="P:transmembrane transport"/>
    <property type="evidence" value="ECO:0007669"/>
    <property type="project" value="InterPro"/>
</dbReference>
<keyword evidence="9" id="KW-1185">Reference proteome</keyword>
<feature type="transmembrane region" description="Helical" evidence="7">
    <location>
        <begin position="313"/>
        <end position="331"/>
    </location>
</feature>
<keyword evidence="2 7" id="KW-0813">Transport</keyword>
<evidence type="ECO:0000256" key="1">
    <source>
        <dbReference type="ARBA" id="ARBA00004651"/>
    </source>
</evidence>
<reference evidence="8 9" key="1">
    <citation type="submission" date="2020-08" db="EMBL/GenBank/DDBJ databases">
        <title>Sequencing the genomes of 1000 actinobacteria strains.</title>
        <authorList>
            <person name="Klenk H.-P."/>
        </authorList>
    </citation>
    <scope>NUCLEOTIDE SEQUENCE [LARGE SCALE GENOMIC DNA]</scope>
    <source>
        <strain evidence="8 9">DSM 19079</strain>
    </source>
</reference>
<protein>
    <submittedName>
        <fullName evidence="8">Peptide/nickel transport system permease protein</fullName>
    </submittedName>
</protein>
<feature type="transmembrane region" description="Helical" evidence="7">
    <location>
        <begin position="201"/>
        <end position="219"/>
    </location>
</feature>
<proteinExistence type="inferred from homology"/>
<feature type="transmembrane region" description="Helical" evidence="7">
    <location>
        <begin position="429"/>
        <end position="449"/>
    </location>
</feature>
<evidence type="ECO:0000256" key="3">
    <source>
        <dbReference type="ARBA" id="ARBA00022475"/>
    </source>
</evidence>
<feature type="transmembrane region" description="Helical" evidence="7">
    <location>
        <begin position="231"/>
        <end position="250"/>
    </location>
</feature>
<dbReference type="PRINTS" id="PR00173">
    <property type="entry name" value="EDTRNSPORT"/>
</dbReference>
<dbReference type="Pfam" id="PF19300">
    <property type="entry name" value="BPD_transp_1_N"/>
    <property type="match status" value="1"/>
</dbReference>